<evidence type="ECO:0000256" key="7">
    <source>
        <dbReference type="ARBA" id="ARBA00022723"/>
    </source>
</evidence>
<evidence type="ECO:0000256" key="5">
    <source>
        <dbReference type="ARBA" id="ARBA00022679"/>
    </source>
</evidence>
<reference evidence="14 15" key="1">
    <citation type="submission" date="2018-11" db="EMBL/GenBank/DDBJ databases">
        <title>Genome sequence of Apiotrichum porosum DSM 27194.</title>
        <authorList>
            <person name="Aliyu H."/>
            <person name="Gorte O."/>
            <person name="Ochsenreither K."/>
        </authorList>
    </citation>
    <scope>NUCLEOTIDE SEQUENCE [LARGE SCALE GENOMIC DNA]</scope>
    <source>
        <strain evidence="14 15">DSM 27194</strain>
    </source>
</reference>
<proteinExistence type="inferred from homology"/>
<evidence type="ECO:0000256" key="13">
    <source>
        <dbReference type="SAM" id="MobiDB-lite"/>
    </source>
</evidence>
<keyword evidence="15" id="KW-1185">Reference proteome</keyword>
<comment type="catalytic activity">
    <reaction evidence="12">
        <text>small RNA 3'-end nucleotide + S-adenosyl-L-methionine = small RNA 3'-end 2'-O-methylnucleotide + S-adenosyl-L-homocysteine + H(+)</text>
        <dbReference type="Rhea" id="RHEA:37887"/>
        <dbReference type="Rhea" id="RHEA-COMP:10415"/>
        <dbReference type="Rhea" id="RHEA-COMP:10416"/>
        <dbReference type="ChEBI" id="CHEBI:15378"/>
        <dbReference type="ChEBI" id="CHEBI:57856"/>
        <dbReference type="ChEBI" id="CHEBI:59789"/>
        <dbReference type="ChEBI" id="CHEBI:74896"/>
        <dbReference type="ChEBI" id="CHEBI:74898"/>
        <dbReference type="EC" id="2.1.1.386"/>
    </reaction>
</comment>
<gene>
    <name evidence="14" type="ORF">EHS24_002204</name>
</gene>
<dbReference type="GO" id="GO:0090486">
    <property type="term" value="F:small RNA 2'-O-methyltransferase activity"/>
    <property type="evidence" value="ECO:0007669"/>
    <property type="project" value="UniProtKB-EC"/>
</dbReference>
<dbReference type="GO" id="GO:0001510">
    <property type="term" value="P:RNA methylation"/>
    <property type="evidence" value="ECO:0007669"/>
    <property type="project" value="InterPro"/>
</dbReference>
<evidence type="ECO:0000313" key="15">
    <source>
        <dbReference type="Proteomes" id="UP000279236"/>
    </source>
</evidence>
<evidence type="ECO:0000256" key="10">
    <source>
        <dbReference type="ARBA" id="ARBA00023158"/>
    </source>
</evidence>
<comment type="caution">
    <text evidence="14">The sequence shown here is derived from an EMBL/GenBank/DDBJ whole genome shotgun (WGS) entry which is preliminary data.</text>
</comment>
<comment type="similarity">
    <text evidence="2">Belongs to the methyltransferase superfamily. HEN1 family.</text>
</comment>
<evidence type="ECO:0000256" key="4">
    <source>
        <dbReference type="ARBA" id="ARBA00022603"/>
    </source>
</evidence>
<dbReference type="PANTHER" id="PTHR21404">
    <property type="entry name" value="HEN1"/>
    <property type="match status" value="1"/>
</dbReference>
<evidence type="ECO:0000256" key="2">
    <source>
        <dbReference type="ARBA" id="ARBA00009026"/>
    </source>
</evidence>
<evidence type="ECO:0000256" key="11">
    <source>
        <dbReference type="ARBA" id="ARBA00035025"/>
    </source>
</evidence>
<dbReference type="GO" id="GO:0046872">
    <property type="term" value="F:metal ion binding"/>
    <property type="evidence" value="ECO:0007669"/>
    <property type="project" value="UniProtKB-KW"/>
</dbReference>
<evidence type="ECO:0000256" key="8">
    <source>
        <dbReference type="ARBA" id="ARBA00022842"/>
    </source>
</evidence>
<dbReference type="Proteomes" id="UP000279236">
    <property type="component" value="Unassembled WGS sequence"/>
</dbReference>
<evidence type="ECO:0000256" key="3">
    <source>
        <dbReference type="ARBA" id="ARBA00021330"/>
    </source>
</evidence>
<keyword evidence="4" id="KW-0489">Methyltransferase</keyword>
<comment type="cofactor">
    <cofactor evidence="1">
        <name>Mg(2+)</name>
        <dbReference type="ChEBI" id="CHEBI:18420"/>
    </cofactor>
</comment>
<name>A0A427XHU9_9TREE</name>
<protein>
    <recommendedName>
        <fullName evidence="3">Small RNA 2'-O-methyltransferase</fullName>
        <ecNumber evidence="11">2.1.1.386</ecNumber>
    </recommendedName>
</protein>
<dbReference type="SUPFAM" id="SSF53335">
    <property type="entry name" value="S-adenosyl-L-methionine-dependent methyltransferases"/>
    <property type="match status" value="1"/>
</dbReference>
<keyword evidence="5" id="KW-0808">Transferase</keyword>
<dbReference type="EC" id="2.1.1.386" evidence="11"/>
<dbReference type="GO" id="GO:0003723">
    <property type="term" value="F:RNA binding"/>
    <property type="evidence" value="ECO:0007669"/>
    <property type="project" value="UniProtKB-KW"/>
</dbReference>
<evidence type="ECO:0000256" key="12">
    <source>
        <dbReference type="ARBA" id="ARBA00048418"/>
    </source>
</evidence>
<dbReference type="GO" id="GO:0030422">
    <property type="term" value="P:siRNA processing"/>
    <property type="evidence" value="ECO:0007669"/>
    <property type="project" value="TreeGrafter"/>
</dbReference>
<dbReference type="GO" id="GO:0005737">
    <property type="term" value="C:cytoplasm"/>
    <property type="evidence" value="ECO:0007669"/>
    <property type="project" value="TreeGrafter"/>
</dbReference>
<evidence type="ECO:0000256" key="9">
    <source>
        <dbReference type="ARBA" id="ARBA00022884"/>
    </source>
</evidence>
<evidence type="ECO:0000256" key="6">
    <source>
        <dbReference type="ARBA" id="ARBA00022691"/>
    </source>
</evidence>
<feature type="compositionally biased region" description="Pro residues" evidence="13">
    <location>
        <begin position="15"/>
        <end position="39"/>
    </location>
</feature>
<dbReference type="InterPro" id="IPR029063">
    <property type="entry name" value="SAM-dependent_MTases_sf"/>
</dbReference>
<dbReference type="PANTHER" id="PTHR21404:SF3">
    <property type="entry name" value="SMALL RNA 2'-O-METHYLTRANSFERASE"/>
    <property type="match status" value="1"/>
</dbReference>
<keyword evidence="7" id="KW-0479">Metal-binding</keyword>
<dbReference type="AlphaFoldDB" id="A0A427XHU9"/>
<dbReference type="RefSeq" id="XP_028473626.1">
    <property type="nucleotide sequence ID" value="XM_028617948.1"/>
</dbReference>
<evidence type="ECO:0000313" key="14">
    <source>
        <dbReference type="EMBL" id="RSH78479.1"/>
    </source>
</evidence>
<keyword evidence="10" id="KW-0943">RNA-mediated gene silencing</keyword>
<keyword evidence="6" id="KW-0949">S-adenosyl-L-methionine</keyword>
<dbReference type="OrthoDB" id="2154311at2759"/>
<dbReference type="InterPro" id="IPR026610">
    <property type="entry name" value="Hen1"/>
</dbReference>
<accession>A0A427XHU9</accession>
<sequence>MSAAVAPVAPAAAPAAPPATPSTAPPTGLSPPPLSPPLISPSALPSGAGTPEVSMVEASDFTGVTFTPELWMQRRHWALEVLRKEGIRSVLDLGCGPGSLLQTLVIPPQTIAERPIAKDGDLPEGRELFITRVTAVDQEPGVMASAMKTLEPTGAPRWETLNTELWLGGIERYNARLEGYQSIVALELIEHLDPHILSRFGVVTLGTYRPKLMLVSTPNFDFNSKFPDHEHDDCPKRGFADPTGRTDRVFRHSDHKIEMTYKEFRNWAMAAAADWGYEVEVSGVGISSKPSYYEGKDGRQGKPIYASNTAVFRLTTGVPMRSPRSVRTVELPFARGVSEAMHPHRLAAKFIHPVTETPSPGAPLAPAQVEEAVITAFSHVSTSNLSLSELWGLPGVAAACAGSKRHLVSSLGGWGNCAPLDGASGAFEVVRAENGLEVRRK</sequence>
<organism evidence="14 15">
    <name type="scientific">Apiotrichum porosum</name>
    <dbReference type="NCBI Taxonomy" id="105984"/>
    <lineage>
        <taxon>Eukaryota</taxon>
        <taxon>Fungi</taxon>
        <taxon>Dikarya</taxon>
        <taxon>Basidiomycota</taxon>
        <taxon>Agaricomycotina</taxon>
        <taxon>Tremellomycetes</taxon>
        <taxon>Trichosporonales</taxon>
        <taxon>Trichosporonaceae</taxon>
        <taxon>Apiotrichum</taxon>
    </lineage>
</organism>
<dbReference type="GeneID" id="39586747"/>
<evidence type="ECO:0000256" key="1">
    <source>
        <dbReference type="ARBA" id="ARBA00001946"/>
    </source>
</evidence>
<feature type="compositionally biased region" description="Low complexity" evidence="13">
    <location>
        <begin position="1"/>
        <end position="14"/>
    </location>
</feature>
<dbReference type="Gene3D" id="3.40.50.150">
    <property type="entry name" value="Vaccinia Virus protein VP39"/>
    <property type="match status" value="1"/>
</dbReference>
<keyword evidence="9" id="KW-0694">RNA-binding</keyword>
<dbReference type="EMBL" id="RSCE01000012">
    <property type="protein sequence ID" value="RSH78479.1"/>
    <property type="molecule type" value="Genomic_DNA"/>
</dbReference>
<keyword evidence="8" id="KW-0460">Magnesium</keyword>
<feature type="region of interest" description="Disordered" evidence="13">
    <location>
        <begin position="1"/>
        <end position="51"/>
    </location>
</feature>
<dbReference type="GO" id="GO:0005634">
    <property type="term" value="C:nucleus"/>
    <property type="evidence" value="ECO:0007669"/>
    <property type="project" value="TreeGrafter"/>
</dbReference>